<dbReference type="EMBL" id="AGDV01000010">
    <property type="protein sequence ID" value="EMB33823.1"/>
    <property type="molecule type" value="Genomic_DNA"/>
</dbReference>
<evidence type="ECO:0008006" key="3">
    <source>
        <dbReference type="Google" id="ProtNLM"/>
    </source>
</evidence>
<keyword evidence="1" id="KW-1133">Transmembrane helix</keyword>
<name>A0A0E2E6W4_TREDN</name>
<comment type="caution">
    <text evidence="2">The sequence shown here is derived from an EMBL/GenBank/DDBJ whole genome shotgun (WGS) entry which is preliminary data.</text>
</comment>
<reference evidence="2" key="1">
    <citation type="submission" date="2012-01" db="EMBL/GenBank/DDBJ databases">
        <title>The Genome Sequence of Treponema denticola H-22.</title>
        <authorList>
            <consortium name="The Broad Institute Genome Sequencing Platform"/>
            <person name="Earl A."/>
            <person name="Ward D."/>
            <person name="Feldgarden M."/>
            <person name="Gevers D."/>
            <person name="Blanton J.M."/>
            <person name="Fenno C.J."/>
            <person name="Baranova O.V."/>
            <person name="Mathney J."/>
            <person name="Dewhirst F.E."/>
            <person name="Izard J."/>
            <person name="Young S.K."/>
            <person name="Zeng Q."/>
            <person name="Gargeya S."/>
            <person name="Fitzgerald M."/>
            <person name="Haas B."/>
            <person name="Abouelleil A."/>
            <person name="Alvarado L."/>
            <person name="Arachchi H.M."/>
            <person name="Berlin A."/>
            <person name="Chapman S.B."/>
            <person name="Gearin G."/>
            <person name="Goldberg J."/>
            <person name="Griggs A."/>
            <person name="Gujja S."/>
            <person name="Hansen M."/>
            <person name="Heiman D."/>
            <person name="Howarth C."/>
            <person name="Larimer J."/>
            <person name="Lui A."/>
            <person name="MacDonald P.J.P."/>
            <person name="McCowen C."/>
            <person name="Montmayeur A."/>
            <person name="Murphy C."/>
            <person name="Neiman D."/>
            <person name="Pearson M."/>
            <person name="Priest M."/>
            <person name="Roberts A."/>
            <person name="Saif S."/>
            <person name="Shea T."/>
            <person name="Sisk P."/>
            <person name="Stolte C."/>
            <person name="Sykes S."/>
            <person name="Wortman J."/>
            <person name="Nusbaum C."/>
            <person name="Birren B."/>
        </authorList>
    </citation>
    <scope>NUCLEOTIDE SEQUENCE [LARGE SCALE GENOMIC DNA]</scope>
    <source>
        <strain evidence="2">H-22</strain>
    </source>
</reference>
<evidence type="ECO:0000313" key="2">
    <source>
        <dbReference type="EMBL" id="EMB33823.1"/>
    </source>
</evidence>
<evidence type="ECO:0000256" key="1">
    <source>
        <dbReference type="SAM" id="Phobius"/>
    </source>
</evidence>
<dbReference type="AlphaFoldDB" id="A0A0E2E6W4"/>
<dbReference type="PATRIC" id="fig|999432.5.peg.1253"/>
<keyword evidence="1" id="KW-0472">Membrane</keyword>
<feature type="transmembrane region" description="Helical" evidence="1">
    <location>
        <begin position="7"/>
        <end position="30"/>
    </location>
</feature>
<dbReference type="RefSeq" id="WP_002684216.1">
    <property type="nucleotide sequence ID" value="NZ_CM001795.1"/>
</dbReference>
<dbReference type="SUPFAM" id="SSF54534">
    <property type="entry name" value="FKBP-like"/>
    <property type="match status" value="1"/>
</dbReference>
<sequence>MASSKKIAASIGGIIVFVLGVIAFVAAPMITDRASQGFKVVGKWGNVRIDNSSSSPFIDQYQFLANYVERQKMEPEDSQMREYFWQQISYLAFRAAVVQVAMEDEVVNAGYRVPQFRVNKDLINYYLDENGVYSESKYQNTPETTRVTYRKEIEKYIKDNRYIEDLFGNGSGYGLKTSSKETDFIVDMAKKERSFKYVVFNLSLYPSSEIVKYGKEHSDLFTSYDLSLLSYPTEEEAKKMLASLKSGEVSFEDAVILNATKTLTDDSGKITSNYRTDINRYFPDNEHLKAVLTLKPSDLSPVVSMQNGMFGIVRCNAEPSLPDFESEALISNIRNYMNRNEKGMLEDYVLQTANRFAEAARTSGFETAAEDFEETTLTVETSNLFGINYGNASSLPSLPSQGIFTSLEKNESFFKKAFALKSGEISEPILAGSEVAVLTLEEEKEIDEYTLDRTKKDYQNQAGAWFPYYHIAAIMSMQGMNYPLPIAHKTFMDYIFTNSKFQDNFGNLFK</sequence>
<proteinExistence type="predicted"/>
<dbReference type="HOGENOM" id="CLU_038047_0_0_12"/>
<keyword evidence="1" id="KW-0812">Transmembrane</keyword>
<organism evidence="2">
    <name type="scientific">Treponema denticola H-22</name>
    <dbReference type="NCBI Taxonomy" id="999432"/>
    <lineage>
        <taxon>Bacteria</taxon>
        <taxon>Pseudomonadati</taxon>
        <taxon>Spirochaetota</taxon>
        <taxon>Spirochaetia</taxon>
        <taxon>Spirochaetales</taxon>
        <taxon>Treponemataceae</taxon>
        <taxon>Treponema</taxon>
    </lineage>
</organism>
<gene>
    <name evidence="2" type="ORF">HMPREF9726_01203</name>
</gene>
<accession>A0A0E2E6W4</accession>
<dbReference type="Proteomes" id="UP000011705">
    <property type="component" value="Chromosome"/>
</dbReference>
<protein>
    <recommendedName>
        <fullName evidence="3">PpiC domain-containing protein</fullName>
    </recommendedName>
</protein>